<dbReference type="Proteomes" id="UP001601992">
    <property type="component" value="Unassembled WGS sequence"/>
</dbReference>
<evidence type="ECO:0008006" key="3">
    <source>
        <dbReference type="Google" id="ProtNLM"/>
    </source>
</evidence>
<gene>
    <name evidence="1" type="ORF">ACFYXQ_16470</name>
</gene>
<dbReference type="InterPro" id="IPR014719">
    <property type="entry name" value="Ribosomal_bL12_C/ClpS-like"/>
</dbReference>
<keyword evidence="2" id="KW-1185">Reference proteome</keyword>
<evidence type="ECO:0000313" key="1">
    <source>
        <dbReference type="EMBL" id="MFF3569364.1"/>
    </source>
</evidence>
<comment type="caution">
    <text evidence="1">The sequence shown here is derived from an EMBL/GenBank/DDBJ whole genome shotgun (WGS) entry which is preliminary data.</text>
</comment>
<proteinExistence type="predicted"/>
<organism evidence="1 2">
    <name type="scientific">Nocardia jiangxiensis</name>
    <dbReference type="NCBI Taxonomy" id="282685"/>
    <lineage>
        <taxon>Bacteria</taxon>
        <taxon>Bacillati</taxon>
        <taxon>Actinomycetota</taxon>
        <taxon>Actinomycetes</taxon>
        <taxon>Mycobacteriales</taxon>
        <taxon>Nocardiaceae</taxon>
        <taxon>Nocardia</taxon>
    </lineage>
</organism>
<dbReference type="EMBL" id="JBIAQY010000005">
    <property type="protein sequence ID" value="MFF3569364.1"/>
    <property type="molecule type" value="Genomic_DNA"/>
</dbReference>
<reference evidence="1 2" key="1">
    <citation type="submission" date="2024-10" db="EMBL/GenBank/DDBJ databases">
        <title>The Natural Products Discovery Center: Release of the First 8490 Sequenced Strains for Exploring Actinobacteria Biosynthetic Diversity.</title>
        <authorList>
            <person name="Kalkreuter E."/>
            <person name="Kautsar S.A."/>
            <person name="Yang D."/>
            <person name="Bader C.D."/>
            <person name="Teijaro C.N."/>
            <person name="Fluegel L."/>
            <person name="Davis C.M."/>
            <person name="Simpson J.R."/>
            <person name="Lauterbach L."/>
            <person name="Steele A.D."/>
            <person name="Gui C."/>
            <person name="Meng S."/>
            <person name="Li G."/>
            <person name="Viehrig K."/>
            <person name="Ye F."/>
            <person name="Su P."/>
            <person name="Kiefer A.F."/>
            <person name="Nichols A."/>
            <person name="Cepeda A.J."/>
            <person name="Yan W."/>
            <person name="Fan B."/>
            <person name="Jiang Y."/>
            <person name="Adhikari A."/>
            <person name="Zheng C.-J."/>
            <person name="Schuster L."/>
            <person name="Cowan T.M."/>
            <person name="Smanski M.J."/>
            <person name="Chevrette M.G."/>
            <person name="De Carvalho L.P.S."/>
            <person name="Shen B."/>
        </authorList>
    </citation>
    <scope>NUCLEOTIDE SEQUENCE [LARGE SCALE GENOMIC DNA]</scope>
    <source>
        <strain evidence="1 2">NPDC002593</strain>
    </source>
</reference>
<sequence length="96" mass="10866">MFENRRLERRLQRIEYKLDLIMRHLAITDSPALPQDSPTPPLSGPTPLSGADLAEIDALIAQGKKIHAIKLYREILPGTSLKDAKDAVEARERPYY</sequence>
<protein>
    <recommendedName>
        <fullName evidence="3">Ribosomal protein L7/L12 C-terminal domain-containing protein</fullName>
    </recommendedName>
</protein>
<dbReference type="RefSeq" id="WP_051192762.1">
    <property type="nucleotide sequence ID" value="NZ_JBIAQY010000005.1"/>
</dbReference>
<dbReference type="Gene3D" id="3.30.1390.10">
    <property type="match status" value="1"/>
</dbReference>
<accession>A0ABW6RZF9</accession>
<name>A0ABW6RZF9_9NOCA</name>
<evidence type="ECO:0000313" key="2">
    <source>
        <dbReference type="Proteomes" id="UP001601992"/>
    </source>
</evidence>